<organism evidence="1 3">
    <name type="scientific">Neisseria macacae ATCC 33926</name>
    <dbReference type="NCBI Taxonomy" id="997348"/>
    <lineage>
        <taxon>Bacteria</taxon>
        <taxon>Pseudomonadati</taxon>
        <taxon>Pseudomonadota</taxon>
        <taxon>Betaproteobacteria</taxon>
        <taxon>Neisseriales</taxon>
        <taxon>Neisseriaceae</taxon>
        <taxon>Neisseria</taxon>
    </lineage>
</organism>
<reference evidence="1 3" key="1">
    <citation type="submission" date="2011-05" db="EMBL/GenBank/DDBJ databases">
        <authorList>
            <person name="Muzny D."/>
            <person name="Qin X."/>
            <person name="Deng J."/>
            <person name="Jiang H."/>
            <person name="Liu Y."/>
            <person name="Qu J."/>
            <person name="Song X.-Z."/>
            <person name="Zhang L."/>
            <person name="Thornton R."/>
            <person name="Coyle M."/>
            <person name="Francisco L."/>
            <person name="Jackson L."/>
            <person name="Javaid M."/>
            <person name="Korchina V."/>
            <person name="Kovar C."/>
            <person name="Mata R."/>
            <person name="Mathew T."/>
            <person name="Ngo R."/>
            <person name="Nguyen L."/>
            <person name="Nguyen N."/>
            <person name="Okwuonu G."/>
            <person name="Ongeri F."/>
            <person name="Pham C."/>
            <person name="Simmons D."/>
            <person name="Wilczek-Boney K."/>
            <person name="Hale W."/>
            <person name="Jakkamsetti A."/>
            <person name="Pham P."/>
            <person name="Ruth R."/>
            <person name="San Lucas F."/>
            <person name="Warren J."/>
            <person name="Zhang J."/>
            <person name="Zhao Z."/>
            <person name="Zhou C."/>
            <person name="Zhu D."/>
            <person name="Lee S."/>
            <person name="Bess C."/>
            <person name="Blankenburg K."/>
            <person name="Forbes L."/>
            <person name="Fu Q."/>
            <person name="Gubbala S."/>
            <person name="Hirani K."/>
            <person name="Jayaseelan J.C."/>
            <person name="Lara F."/>
            <person name="Munidasa M."/>
            <person name="Palculict T."/>
            <person name="Patil S."/>
            <person name="Pu L.-L."/>
            <person name="Saada N."/>
            <person name="Tang L."/>
            <person name="Weissenberger G."/>
            <person name="Zhu Y."/>
            <person name="Hemphill L."/>
            <person name="Shang Y."/>
            <person name="Youmans B."/>
            <person name="Ayvaz T."/>
            <person name="Ross M."/>
            <person name="Santibanez J."/>
            <person name="Aqrawi P."/>
            <person name="Gross S."/>
            <person name="Joshi V."/>
            <person name="Fowler G."/>
            <person name="Nazareth L."/>
            <person name="Reid J."/>
            <person name="Worley K."/>
            <person name="Petrosino J."/>
            <person name="Highlander S."/>
            <person name="Gibbs R."/>
        </authorList>
    </citation>
    <scope>NUCLEOTIDE SEQUENCE [LARGE SCALE GENOMIC DNA]</scope>
    <source>
        <strain evidence="1 3">ATCC 33926</strain>
    </source>
</reference>
<reference evidence="2 4" key="2">
    <citation type="submission" date="2022-03" db="EMBL/GenBank/DDBJ databases">
        <title>Genome sequencing of Neisseria macacae.</title>
        <authorList>
            <person name="Baek M.-G."/>
        </authorList>
    </citation>
    <scope>NUCLEOTIDE SEQUENCE [LARGE SCALE GENOMIC DNA]</scope>
    <source>
        <strain evidence="2 4">ATCC 33926</strain>
    </source>
</reference>
<gene>
    <name evidence="1" type="ORF">HMPREF9418_1889</name>
    <name evidence="2" type="ORF">MON40_07540</name>
</gene>
<dbReference type="Pfam" id="PF04393">
    <property type="entry name" value="DUF535"/>
    <property type="match status" value="1"/>
</dbReference>
<evidence type="ECO:0000313" key="3">
    <source>
        <dbReference type="Proteomes" id="UP000004982"/>
    </source>
</evidence>
<proteinExistence type="predicted"/>
<name>A0AA36UJ34_9NEIS</name>
<accession>A0AA36UJ34</accession>
<dbReference type="Proteomes" id="UP000004982">
    <property type="component" value="Unassembled WGS sequence"/>
</dbReference>
<evidence type="ECO:0000313" key="4">
    <source>
        <dbReference type="Proteomes" id="UP000829455"/>
    </source>
</evidence>
<sequence>MPEQFVFPDFKTVYKDAPKFQIQHLKFSLRRLFTRRQVKDFENFVNTSAPRRTFFQRRPQDAYPLIHAFVDQRFNRRRRLQVMKEDLLAAEKLFGQETLANMTTRKFHVVLAHLSDDLTLWLNRNDNCVDEGMWSLSLRDNEGKRLYMATFALVDGKLLAASIQGPAGGEAKDLVRSLTKQLHGLRPQQLMVTALQYFSTSLNLGGVIGIAQEHQVKLRWRLKKRVKMNYDLFWQENGATLESDGYWHLPQIPPRKDLAEIESKKRSMYRKRYQMLDNMAAEMQACFQKT</sequence>
<dbReference type="AlphaFoldDB" id="A0AA36UJ34"/>
<keyword evidence="4" id="KW-1185">Reference proteome</keyword>
<dbReference type="PANTHER" id="PTHR38785:SF1">
    <property type="entry name" value="HOMOLOG OF VIRK"/>
    <property type="match status" value="1"/>
</dbReference>
<dbReference type="EMBL" id="AFQE01000091">
    <property type="protein sequence ID" value="EGQ76475.1"/>
    <property type="molecule type" value="Genomic_DNA"/>
</dbReference>
<evidence type="ECO:0000313" key="1">
    <source>
        <dbReference type="EMBL" id="EGQ76475.1"/>
    </source>
</evidence>
<dbReference type="PANTHER" id="PTHR38785">
    <property type="entry name" value="HOMOLOG OF VIRK"/>
    <property type="match status" value="1"/>
</dbReference>
<dbReference type="Proteomes" id="UP000829455">
    <property type="component" value="Chromosome"/>
</dbReference>
<protein>
    <submittedName>
        <fullName evidence="1">Arginine ABC superfamily ATP binding cassette transporter, membrane protein</fullName>
    </submittedName>
    <submittedName>
        <fullName evidence="2">DUF535 family protein</fullName>
    </submittedName>
</protein>
<evidence type="ECO:0000313" key="2">
    <source>
        <dbReference type="EMBL" id="UNV83885.1"/>
    </source>
</evidence>
<dbReference type="EMBL" id="CP094241">
    <property type="protein sequence ID" value="UNV83885.1"/>
    <property type="molecule type" value="Genomic_DNA"/>
</dbReference>
<dbReference type="InterPro" id="IPR007488">
    <property type="entry name" value="DUF535"/>
</dbReference>
<dbReference type="RefSeq" id="WP_003778909.1">
    <property type="nucleotide sequence ID" value="NZ_CP094241.1"/>
</dbReference>